<evidence type="ECO:0000256" key="1">
    <source>
        <dbReference type="ARBA" id="ARBA00004651"/>
    </source>
</evidence>
<feature type="transmembrane region" description="Helical" evidence="5">
    <location>
        <begin position="235"/>
        <end position="256"/>
    </location>
</feature>
<evidence type="ECO:0000256" key="4">
    <source>
        <dbReference type="ARBA" id="ARBA00023136"/>
    </source>
</evidence>
<dbReference type="PANTHER" id="PTHR23514:SF13">
    <property type="entry name" value="INNER MEMBRANE PROTEIN YBJJ"/>
    <property type="match status" value="1"/>
</dbReference>
<dbReference type="OrthoDB" id="3831523at2"/>
<accession>A3FKK4</accession>
<dbReference type="EMBL" id="EF394363">
    <property type="protein sequence ID" value="ABN43207.1"/>
    <property type="molecule type" value="Genomic_DNA"/>
</dbReference>
<feature type="transmembrane region" description="Helical" evidence="5">
    <location>
        <begin position="42"/>
        <end position="62"/>
    </location>
</feature>
<dbReference type="InterPro" id="IPR020846">
    <property type="entry name" value="MFS_dom"/>
</dbReference>
<feature type="transmembrane region" description="Helical" evidence="5">
    <location>
        <begin position="292"/>
        <end position="314"/>
    </location>
</feature>
<dbReference type="SUPFAM" id="SSF103473">
    <property type="entry name" value="MFS general substrate transporter"/>
    <property type="match status" value="1"/>
</dbReference>
<feature type="transmembrane region" description="Helical" evidence="5">
    <location>
        <begin position="158"/>
        <end position="184"/>
    </location>
</feature>
<feature type="transmembrane region" description="Helical" evidence="5">
    <location>
        <begin position="69"/>
        <end position="87"/>
    </location>
</feature>
<dbReference type="GO" id="GO:0022857">
    <property type="term" value="F:transmembrane transporter activity"/>
    <property type="evidence" value="ECO:0007669"/>
    <property type="project" value="InterPro"/>
</dbReference>
<organism evidence="7">
    <name type="scientific">Streptomyces albus</name>
    <dbReference type="NCBI Taxonomy" id="1888"/>
    <lineage>
        <taxon>Bacteria</taxon>
        <taxon>Bacillati</taxon>
        <taxon>Actinomycetota</taxon>
        <taxon>Actinomycetes</taxon>
        <taxon>Kitasatosporales</taxon>
        <taxon>Streptomycetaceae</taxon>
        <taxon>Streptomyces</taxon>
    </lineage>
</organism>
<feature type="transmembrane region" description="Helical" evidence="5">
    <location>
        <begin position="326"/>
        <end position="345"/>
    </location>
</feature>
<proteinExistence type="predicted"/>
<feature type="transmembrane region" description="Helical" evidence="5">
    <location>
        <begin position="351"/>
        <end position="375"/>
    </location>
</feature>
<sequence>MTREGRRRGALRAAWLAFGWFWGSWSALIPEVKRTTGVDDESLGFLLLAVPLCALPAMILSGRAYDRRGGAVLSGGLIAMGGLAPVLGGAGDVLFLAACLAMLGAASGVVDVALNSATVAANARSGRNFVQSAQAMFPVAGVVASVVVAAGRELGAPPWALLGTATLFLVAAAVSLATTGAAAASAPRPKEGSAPVGQRQVLVLLGVTVALALLVENAVQQWSSNRMEFELDAAPGLASLAPGVFALCMSAGRLYAQRTADATALVPTLRTCALVTGCGLLIAAWAPSPLVALAGFALTGLGLAPAAPALFASADRAVPENVRGRAISMVSTIGYSGYFLGPVAVGLSSSIGGLSAGFTVLAVIALLLLVPTLWLRGPAAGTAP</sequence>
<reference evidence="7" key="2">
    <citation type="journal article" date="2008" name="Appl. Microbiol. Biotechnol.">
        <title>Genetic organization of the putative salbostatin biosynthetic gene cluster including the 2-epi-5-epi-valiolone synthase gene in Streptomyces albus ATCC 21838.</title>
        <authorList>
            <person name="Choi W.S."/>
            <person name="Wu X."/>
            <person name="Choeng Y.H."/>
            <person name="Mahmud T."/>
            <person name="Jeong B.C."/>
            <person name="Lee S.H."/>
            <person name="Chang Y.K."/>
            <person name="Kim C.J."/>
            <person name="Hong S.K."/>
        </authorList>
    </citation>
    <scope>NUCLEOTIDE SEQUENCE</scope>
    <source>
        <strain evidence="7">ATCC 21838</strain>
    </source>
</reference>
<keyword evidence="4 5" id="KW-0472">Membrane</keyword>
<feature type="transmembrane region" description="Helical" evidence="5">
    <location>
        <begin position="268"/>
        <end position="286"/>
    </location>
</feature>
<dbReference type="Gene3D" id="1.20.1250.20">
    <property type="entry name" value="MFS general substrate transporter like domains"/>
    <property type="match status" value="2"/>
</dbReference>
<reference evidence="7" key="1">
    <citation type="submission" date="2007-01" db="EMBL/GenBank/DDBJ databases">
        <authorList>
            <person name="Hong S.-K."/>
            <person name="Yang J.-Y."/>
            <person name="Choeng Y.-H."/>
        </authorList>
    </citation>
    <scope>NUCLEOTIDE SEQUENCE</scope>
    <source>
        <strain evidence="7">ATCC 21838</strain>
    </source>
</reference>
<dbReference type="AlphaFoldDB" id="A3FKK4"/>
<evidence type="ECO:0000259" key="6">
    <source>
        <dbReference type="PROSITE" id="PS50850"/>
    </source>
</evidence>
<evidence type="ECO:0000256" key="2">
    <source>
        <dbReference type="ARBA" id="ARBA00022692"/>
    </source>
</evidence>
<dbReference type="InterPro" id="IPR051788">
    <property type="entry name" value="MFS_Transporter"/>
</dbReference>
<dbReference type="InterPro" id="IPR011701">
    <property type="entry name" value="MFS"/>
</dbReference>
<protein>
    <submittedName>
        <fullName evidence="7">SalD</fullName>
    </submittedName>
</protein>
<comment type="subcellular location">
    <subcellularLocation>
        <location evidence="1">Cell membrane</location>
        <topology evidence="1">Multi-pass membrane protein</topology>
    </subcellularLocation>
</comment>
<gene>
    <name evidence="7" type="primary">salD</name>
</gene>
<dbReference type="PROSITE" id="PS50850">
    <property type="entry name" value="MFS"/>
    <property type="match status" value="1"/>
</dbReference>
<dbReference type="GO" id="GO:0005886">
    <property type="term" value="C:plasma membrane"/>
    <property type="evidence" value="ECO:0007669"/>
    <property type="project" value="UniProtKB-SubCell"/>
</dbReference>
<dbReference type="InterPro" id="IPR036259">
    <property type="entry name" value="MFS_trans_sf"/>
</dbReference>
<evidence type="ECO:0000256" key="5">
    <source>
        <dbReference type="SAM" id="Phobius"/>
    </source>
</evidence>
<evidence type="ECO:0000256" key="3">
    <source>
        <dbReference type="ARBA" id="ARBA00022989"/>
    </source>
</evidence>
<feature type="transmembrane region" description="Helical" evidence="5">
    <location>
        <begin position="135"/>
        <end position="152"/>
    </location>
</feature>
<evidence type="ECO:0000313" key="7">
    <source>
        <dbReference type="EMBL" id="ABN43207.1"/>
    </source>
</evidence>
<dbReference type="Pfam" id="PF07690">
    <property type="entry name" value="MFS_1"/>
    <property type="match status" value="1"/>
</dbReference>
<name>A3FKK4_9ACTN</name>
<keyword evidence="2 5" id="KW-0812">Transmembrane</keyword>
<dbReference type="PANTHER" id="PTHR23514">
    <property type="entry name" value="BYPASS OF STOP CODON PROTEIN 6"/>
    <property type="match status" value="1"/>
</dbReference>
<feature type="transmembrane region" description="Helical" evidence="5">
    <location>
        <begin position="196"/>
        <end position="215"/>
    </location>
</feature>
<feature type="domain" description="Major facilitator superfamily (MFS) profile" evidence="6">
    <location>
        <begin position="201"/>
        <end position="384"/>
    </location>
</feature>
<feature type="transmembrane region" description="Helical" evidence="5">
    <location>
        <begin position="93"/>
        <end position="114"/>
    </location>
</feature>
<keyword evidence="3 5" id="KW-1133">Transmembrane helix</keyword>